<dbReference type="Pfam" id="PF00089">
    <property type="entry name" value="Trypsin"/>
    <property type="match status" value="1"/>
</dbReference>
<evidence type="ECO:0000313" key="5">
    <source>
        <dbReference type="Proteomes" id="UP001596540"/>
    </source>
</evidence>
<dbReference type="InterPro" id="IPR018114">
    <property type="entry name" value="TRYPSIN_HIS"/>
</dbReference>
<evidence type="ECO:0000259" key="3">
    <source>
        <dbReference type="PROSITE" id="PS50240"/>
    </source>
</evidence>
<reference evidence="5" key="1">
    <citation type="journal article" date="2019" name="Int. J. Syst. Evol. Microbiol.">
        <title>The Global Catalogue of Microorganisms (GCM) 10K type strain sequencing project: providing services to taxonomists for standard genome sequencing and annotation.</title>
        <authorList>
            <consortium name="The Broad Institute Genomics Platform"/>
            <consortium name="The Broad Institute Genome Sequencing Center for Infectious Disease"/>
            <person name="Wu L."/>
            <person name="Ma J."/>
        </authorList>
    </citation>
    <scope>NUCLEOTIDE SEQUENCE [LARGE SCALE GENOMIC DNA]</scope>
    <source>
        <strain evidence="5">CGMCC 4.7382</strain>
    </source>
</reference>
<proteinExistence type="predicted"/>
<dbReference type="PROSITE" id="PS00134">
    <property type="entry name" value="TRYPSIN_HIS"/>
    <property type="match status" value="1"/>
</dbReference>
<keyword evidence="5" id="KW-1185">Reference proteome</keyword>
<organism evidence="4 5">
    <name type="scientific">Marinactinospora rubrisoli</name>
    <dbReference type="NCBI Taxonomy" id="2715399"/>
    <lineage>
        <taxon>Bacteria</taxon>
        <taxon>Bacillati</taxon>
        <taxon>Actinomycetota</taxon>
        <taxon>Actinomycetes</taxon>
        <taxon>Streptosporangiales</taxon>
        <taxon>Nocardiopsidaceae</taxon>
        <taxon>Marinactinospora</taxon>
    </lineage>
</organism>
<dbReference type="Proteomes" id="UP001596540">
    <property type="component" value="Unassembled WGS sequence"/>
</dbReference>
<evidence type="ECO:0000256" key="2">
    <source>
        <dbReference type="SAM" id="SignalP"/>
    </source>
</evidence>
<dbReference type="RefSeq" id="WP_379871447.1">
    <property type="nucleotide sequence ID" value="NZ_JBHTBH010000006.1"/>
</dbReference>
<dbReference type="PROSITE" id="PS50240">
    <property type="entry name" value="TRYPSIN_DOM"/>
    <property type="match status" value="1"/>
</dbReference>
<comment type="caution">
    <text evidence="4">The sequence shown here is derived from an EMBL/GenBank/DDBJ whole genome shotgun (WGS) entry which is preliminary data.</text>
</comment>
<dbReference type="PANTHER" id="PTHR24256">
    <property type="entry name" value="TRYPTASE-RELATED"/>
    <property type="match status" value="1"/>
</dbReference>
<name>A0ABW2KHX7_9ACTN</name>
<gene>
    <name evidence="4" type="ORF">ACFQRF_13645</name>
</gene>
<dbReference type="Gene3D" id="2.40.10.10">
    <property type="entry name" value="Trypsin-like serine proteases"/>
    <property type="match status" value="1"/>
</dbReference>
<dbReference type="InterPro" id="IPR001254">
    <property type="entry name" value="Trypsin_dom"/>
</dbReference>
<dbReference type="InterPro" id="IPR043504">
    <property type="entry name" value="Peptidase_S1_PA_chymotrypsin"/>
</dbReference>
<dbReference type="InterPro" id="IPR051487">
    <property type="entry name" value="Ser/Thr_Proteases_Immune/Dev"/>
</dbReference>
<dbReference type="SMART" id="SM00020">
    <property type="entry name" value="Tryp_SPc"/>
    <property type="match status" value="1"/>
</dbReference>
<dbReference type="InterPro" id="IPR001314">
    <property type="entry name" value="Peptidase_S1A"/>
</dbReference>
<evidence type="ECO:0000256" key="1">
    <source>
        <dbReference type="ARBA" id="ARBA00023157"/>
    </source>
</evidence>
<keyword evidence="2" id="KW-0732">Signal</keyword>
<dbReference type="InterPro" id="IPR009003">
    <property type="entry name" value="Peptidase_S1_PA"/>
</dbReference>
<feature type="domain" description="Peptidase S1" evidence="3">
    <location>
        <begin position="42"/>
        <end position="266"/>
    </location>
</feature>
<keyword evidence="1" id="KW-1015">Disulfide bond</keyword>
<sequence>MNDTPKRQRSLARASALTAALGAGVLLTAMAPAAHADGRLHIVGGQDAADSYPFMVSLQNGQGEHGCGGALIDPEWVVTAGHCAAMKAPQEIDVRVGSNDRTTGGTVTGLSDIVVHPEFRYGYSWAADIALLKLDQPVAQEPIEIAPEAGETGTPVRMLGWGMTCDDGNECPTPPVTLQELDAELVAPERCVDADGSSELCVEHPTEQAQACSGDSGGPLVQGGPGRWQLIGATSRDGDGDDVCSTGPGVWTDVTVYSDWIERTIAG</sequence>
<protein>
    <submittedName>
        <fullName evidence="4">S1 family peptidase</fullName>
    </submittedName>
</protein>
<dbReference type="SUPFAM" id="SSF50494">
    <property type="entry name" value="Trypsin-like serine proteases"/>
    <property type="match status" value="1"/>
</dbReference>
<dbReference type="EMBL" id="JBHTBH010000006">
    <property type="protein sequence ID" value="MFC7328789.1"/>
    <property type="molecule type" value="Genomic_DNA"/>
</dbReference>
<feature type="signal peptide" evidence="2">
    <location>
        <begin position="1"/>
        <end position="36"/>
    </location>
</feature>
<dbReference type="PRINTS" id="PR00722">
    <property type="entry name" value="CHYMOTRYPSIN"/>
</dbReference>
<evidence type="ECO:0000313" key="4">
    <source>
        <dbReference type="EMBL" id="MFC7328789.1"/>
    </source>
</evidence>
<dbReference type="CDD" id="cd00190">
    <property type="entry name" value="Tryp_SPc"/>
    <property type="match status" value="1"/>
</dbReference>
<dbReference type="PROSITE" id="PS51318">
    <property type="entry name" value="TAT"/>
    <property type="match status" value="1"/>
</dbReference>
<dbReference type="InterPro" id="IPR006311">
    <property type="entry name" value="TAT_signal"/>
</dbReference>
<accession>A0ABW2KHX7</accession>
<feature type="chain" id="PRO_5046990349" evidence="2">
    <location>
        <begin position="37"/>
        <end position="267"/>
    </location>
</feature>